<dbReference type="Proteomes" id="UP001454036">
    <property type="component" value="Unassembled WGS sequence"/>
</dbReference>
<keyword evidence="3" id="KW-1185">Reference proteome</keyword>
<feature type="region of interest" description="Disordered" evidence="1">
    <location>
        <begin position="95"/>
        <end position="114"/>
    </location>
</feature>
<gene>
    <name evidence="2" type="ORF">LIER_16305</name>
</gene>
<comment type="caution">
    <text evidence="2">The sequence shown here is derived from an EMBL/GenBank/DDBJ whole genome shotgun (WGS) entry which is preliminary data.</text>
</comment>
<reference evidence="2 3" key="1">
    <citation type="submission" date="2024-01" db="EMBL/GenBank/DDBJ databases">
        <title>The complete chloroplast genome sequence of Lithospermum erythrorhizon: insights into the phylogenetic relationship among Boraginaceae species and the maternal lineages of purple gromwells.</title>
        <authorList>
            <person name="Okada T."/>
            <person name="Watanabe K."/>
        </authorList>
    </citation>
    <scope>NUCLEOTIDE SEQUENCE [LARGE SCALE GENOMIC DNA]</scope>
</reference>
<sequence length="165" mass="18070">MVHYVQKESTNFNRGRGRFPRGIGRGNGSERRSYQVASGSNSVVDNSSKQRCFVCDSLMHLANSWPHRSSHPQANYVAHGVSNISIGHSYPEVHYSGSSHHGSPMQYNPWVPHTGTSHHITPDLASLHTSESYHGADRLQVANGQQLTIAHTGSGNSSTPSLRNE</sequence>
<evidence type="ECO:0000256" key="1">
    <source>
        <dbReference type="SAM" id="MobiDB-lite"/>
    </source>
</evidence>
<name>A0AAV3QAC8_LITER</name>
<dbReference type="AlphaFoldDB" id="A0AAV3QAC8"/>
<proteinExistence type="predicted"/>
<feature type="region of interest" description="Disordered" evidence="1">
    <location>
        <begin position="1"/>
        <end position="44"/>
    </location>
</feature>
<evidence type="ECO:0000313" key="3">
    <source>
        <dbReference type="Proteomes" id="UP001454036"/>
    </source>
</evidence>
<organism evidence="2 3">
    <name type="scientific">Lithospermum erythrorhizon</name>
    <name type="common">Purple gromwell</name>
    <name type="synonym">Lithospermum officinale var. erythrorhizon</name>
    <dbReference type="NCBI Taxonomy" id="34254"/>
    <lineage>
        <taxon>Eukaryota</taxon>
        <taxon>Viridiplantae</taxon>
        <taxon>Streptophyta</taxon>
        <taxon>Embryophyta</taxon>
        <taxon>Tracheophyta</taxon>
        <taxon>Spermatophyta</taxon>
        <taxon>Magnoliopsida</taxon>
        <taxon>eudicotyledons</taxon>
        <taxon>Gunneridae</taxon>
        <taxon>Pentapetalae</taxon>
        <taxon>asterids</taxon>
        <taxon>lamiids</taxon>
        <taxon>Boraginales</taxon>
        <taxon>Boraginaceae</taxon>
        <taxon>Boraginoideae</taxon>
        <taxon>Lithospermeae</taxon>
        <taxon>Lithospermum</taxon>
    </lineage>
</organism>
<evidence type="ECO:0000313" key="2">
    <source>
        <dbReference type="EMBL" id="GAA0159560.1"/>
    </source>
</evidence>
<accession>A0AAV3QAC8</accession>
<protein>
    <submittedName>
        <fullName evidence="2">Uncharacterized protein</fullName>
    </submittedName>
</protein>
<dbReference type="EMBL" id="BAABME010003630">
    <property type="protein sequence ID" value="GAA0159560.1"/>
    <property type="molecule type" value="Genomic_DNA"/>
</dbReference>
<feature type="compositionally biased region" description="Polar residues" evidence="1">
    <location>
        <begin position="35"/>
        <end position="44"/>
    </location>
</feature>